<protein>
    <submittedName>
        <fullName evidence="2">Uncharacterized protein</fullName>
    </submittedName>
</protein>
<dbReference type="Proteomes" id="UP000428333">
    <property type="component" value="Linkage Group LG05"/>
</dbReference>
<feature type="non-terminal residue" evidence="2">
    <location>
        <position position="1"/>
    </location>
</feature>
<reference evidence="2 3" key="1">
    <citation type="journal article" date="2019" name="Genome Biol. Evol.">
        <title>The Rhododendron genome and chromosomal organization provide insight into shared whole-genome duplications across the heath family (Ericaceae).</title>
        <authorList>
            <person name="Soza V.L."/>
            <person name="Lindsley D."/>
            <person name="Waalkes A."/>
            <person name="Ramage E."/>
            <person name="Patwardhan R.P."/>
            <person name="Burton J.N."/>
            <person name="Adey A."/>
            <person name="Kumar A."/>
            <person name="Qiu R."/>
            <person name="Shendure J."/>
            <person name="Hall B."/>
        </authorList>
    </citation>
    <scope>NUCLEOTIDE SEQUENCE [LARGE SCALE GENOMIC DNA]</scope>
    <source>
        <strain evidence="2">RSF 1966-606</strain>
    </source>
</reference>
<dbReference type="PANTHER" id="PTHR35307">
    <property type="entry name" value="PROTEIN, PUTATIVE-RELATED"/>
    <property type="match status" value="1"/>
</dbReference>
<dbReference type="EMBL" id="QEFC01001171">
    <property type="protein sequence ID" value="KAE9459403.1"/>
    <property type="molecule type" value="Genomic_DNA"/>
</dbReference>
<keyword evidence="1" id="KW-1133">Transmembrane helix</keyword>
<keyword evidence="1" id="KW-0812">Transmembrane</keyword>
<keyword evidence="1" id="KW-0472">Membrane</keyword>
<keyword evidence="3" id="KW-1185">Reference proteome</keyword>
<evidence type="ECO:0000313" key="2">
    <source>
        <dbReference type="EMBL" id="KAE9459403.1"/>
    </source>
</evidence>
<feature type="transmembrane region" description="Helical" evidence="1">
    <location>
        <begin position="24"/>
        <end position="47"/>
    </location>
</feature>
<accession>A0A6A4LJF0</accession>
<gene>
    <name evidence="2" type="ORF">C3L33_08680</name>
</gene>
<organism evidence="2 3">
    <name type="scientific">Rhododendron williamsianum</name>
    <dbReference type="NCBI Taxonomy" id="262921"/>
    <lineage>
        <taxon>Eukaryota</taxon>
        <taxon>Viridiplantae</taxon>
        <taxon>Streptophyta</taxon>
        <taxon>Embryophyta</taxon>
        <taxon>Tracheophyta</taxon>
        <taxon>Spermatophyta</taxon>
        <taxon>Magnoliopsida</taxon>
        <taxon>eudicotyledons</taxon>
        <taxon>Gunneridae</taxon>
        <taxon>Pentapetalae</taxon>
        <taxon>asterids</taxon>
        <taxon>Ericales</taxon>
        <taxon>Ericaceae</taxon>
        <taxon>Ericoideae</taxon>
        <taxon>Rhodoreae</taxon>
        <taxon>Rhododendron</taxon>
    </lineage>
</organism>
<comment type="caution">
    <text evidence="2">The sequence shown here is derived from an EMBL/GenBank/DDBJ whole genome shotgun (WGS) entry which is preliminary data.</text>
</comment>
<evidence type="ECO:0000256" key="1">
    <source>
        <dbReference type="SAM" id="Phobius"/>
    </source>
</evidence>
<evidence type="ECO:0000313" key="3">
    <source>
        <dbReference type="Proteomes" id="UP000428333"/>
    </source>
</evidence>
<proteinExistence type="predicted"/>
<name>A0A6A4LJF0_9ERIC</name>
<sequence>MVGLGCTVDGYLNDSKFNQPVPWIGIYIAVASAACAIAMAVDAFNGFHQRKFWLPCKFFSLNATTLTFIAVAIKLSVDLNTSMPRRQEQLAKLSSAALICTVMDAEEPPNCWALPVVTLTSIAVALPGIDSLLIEQLIRSVNEGLMYVRIVENNLNSTAELDNIRRAAEILWLGIELYHRWLDVDLRKMALHAKSPEKVMEELSDNAQKRFWEFRKKDIHGCLREDPSRWPVKVLASNSMYRICKTIFMDYEARDYDGSERLFERLCTMIADIFGACFTNLPIVIPMQCHNSAIEEREESVHSAIVLLGKSEKILEILSQQPLSSLNLEQLARIDDWRSLHKQKTLSTVGSATAFSSSDLYESIV</sequence>
<dbReference type="PANTHER" id="PTHR35307:SF3">
    <property type="entry name" value="DUF4220 DOMAIN-CONTAINING PROTEIN"/>
    <property type="match status" value="1"/>
</dbReference>
<feature type="transmembrane region" description="Helical" evidence="1">
    <location>
        <begin position="59"/>
        <end position="77"/>
    </location>
</feature>
<dbReference type="OrthoDB" id="1673113at2759"/>
<dbReference type="AlphaFoldDB" id="A0A6A4LJF0"/>